<feature type="domain" description="Oxidoreductase molybdopterin-binding" evidence="7">
    <location>
        <begin position="326"/>
        <end position="468"/>
    </location>
</feature>
<dbReference type="GO" id="GO:0009055">
    <property type="term" value="F:electron transfer activity"/>
    <property type="evidence" value="ECO:0007669"/>
    <property type="project" value="InterPro"/>
</dbReference>
<dbReference type="Pfam" id="PF01292">
    <property type="entry name" value="Ni_hydr_CYTB"/>
    <property type="match status" value="1"/>
</dbReference>
<dbReference type="PANTHER" id="PTHR43032">
    <property type="entry name" value="PROTEIN-METHIONINE-SULFOXIDE REDUCTASE"/>
    <property type="match status" value="1"/>
</dbReference>
<keyword evidence="4 6" id="KW-1133">Transmembrane helix</keyword>
<dbReference type="EMBL" id="BJTG01000006">
    <property type="protein sequence ID" value="GEJ57934.1"/>
    <property type="molecule type" value="Genomic_DNA"/>
</dbReference>
<organism evidence="9 10">
    <name type="scientific">Anaeromyxobacter diazotrophicus</name>
    <dbReference type="NCBI Taxonomy" id="2590199"/>
    <lineage>
        <taxon>Bacteria</taxon>
        <taxon>Pseudomonadati</taxon>
        <taxon>Myxococcota</taxon>
        <taxon>Myxococcia</taxon>
        <taxon>Myxococcales</taxon>
        <taxon>Cystobacterineae</taxon>
        <taxon>Anaeromyxobacteraceae</taxon>
        <taxon>Anaeromyxobacter</taxon>
    </lineage>
</organism>
<feature type="domain" description="Cytochrome b561 bacterial/Ni-hydrogenase" evidence="8">
    <location>
        <begin position="5"/>
        <end position="225"/>
    </location>
</feature>
<dbReference type="SUPFAM" id="SSF56524">
    <property type="entry name" value="Oxidoreductase molybdopterin-binding domain"/>
    <property type="match status" value="1"/>
</dbReference>
<evidence type="ECO:0000256" key="5">
    <source>
        <dbReference type="ARBA" id="ARBA00023136"/>
    </source>
</evidence>
<feature type="transmembrane region" description="Helical" evidence="6">
    <location>
        <begin position="90"/>
        <end position="111"/>
    </location>
</feature>
<dbReference type="SUPFAM" id="SSF81342">
    <property type="entry name" value="Transmembrane di-heme cytochromes"/>
    <property type="match status" value="1"/>
</dbReference>
<protein>
    <recommendedName>
        <fullName evidence="11">Oxidoreductase</fullName>
    </recommendedName>
</protein>
<dbReference type="Gene3D" id="3.90.420.10">
    <property type="entry name" value="Oxidoreductase, molybdopterin-binding domain"/>
    <property type="match status" value="1"/>
</dbReference>
<dbReference type="Pfam" id="PF00174">
    <property type="entry name" value="Oxidored_molyb"/>
    <property type="match status" value="1"/>
</dbReference>
<dbReference type="InterPro" id="IPR011577">
    <property type="entry name" value="Cyt_b561_bac/Ni-Hgenase"/>
</dbReference>
<evidence type="ECO:0000313" key="9">
    <source>
        <dbReference type="EMBL" id="GEJ57934.1"/>
    </source>
</evidence>
<dbReference type="InterPro" id="IPR016174">
    <property type="entry name" value="Di-haem_cyt_TM"/>
</dbReference>
<dbReference type="Proteomes" id="UP000503640">
    <property type="component" value="Unassembled WGS sequence"/>
</dbReference>
<keyword evidence="5 6" id="KW-0472">Membrane</keyword>
<accession>A0A7I9VNE8</accession>
<sequence>MALEFPLWLRAAHYFNLLFLSVSLRSGLQILAAHPKLYWNDHCTPGSEWLRLTRKRLPAHAPWTSRDEEEAFSPWVALPGGRSLGLGRHWHFLGDLGWLLTGISYVVLLFATDAWRRLVPTSWHVLPAAWHAAAGYATLHLVEAPGGYNALQQLAYFGVVFLLSPLTIATGLAMSPAISARFPGYLRLFHGRQAARSVHFLCLCAFGLFVVVHVAMVVLHGLARDLALIVLGETDHPQGGLALAVGLLGLALVVAFHVVATRYSRRRPDLVHRRTGAVIDLARRPLMAVTPSRPAYTRADVSPYFRVNGRPPRDPGYQALAARGFADYTLEIGGRVERPLRLSLADLRGMPRETQISLHCCIQGWSAIAEWGGVPLRHLLELCRPLPEARFVLLEAFDDKSASEPDPAGPGRYYGTLELALARHPRTLLADEMNGAPLPLAHGAPLRVRVETQLGFTMVKYVRRIALVPDYRGIGQGRGGWREDWQFYDQQAPI</sequence>
<dbReference type="InterPro" id="IPR036374">
    <property type="entry name" value="OxRdtase_Mopterin-bd_sf"/>
</dbReference>
<feature type="transmembrane region" description="Helical" evidence="6">
    <location>
        <begin position="154"/>
        <end position="178"/>
    </location>
</feature>
<feature type="transmembrane region" description="Helical" evidence="6">
    <location>
        <begin position="239"/>
        <end position="260"/>
    </location>
</feature>
<keyword evidence="3 6" id="KW-0812">Transmembrane</keyword>
<dbReference type="PANTHER" id="PTHR43032:SF2">
    <property type="entry name" value="BLL0505 PROTEIN"/>
    <property type="match status" value="1"/>
</dbReference>
<evidence type="ECO:0000256" key="4">
    <source>
        <dbReference type="ARBA" id="ARBA00022989"/>
    </source>
</evidence>
<evidence type="ECO:0000256" key="1">
    <source>
        <dbReference type="ARBA" id="ARBA00004651"/>
    </source>
</evidence>
<name>A0A7I9VNE8_9BACT</name>
<dbReference type="Gene3D" id="1.20.950.20">
    <property type="entry name" value="Transmembrane di-heme cytochromes, Chain C"/>
    <property type="match status" value="1"/>
</dbReference>
<dbReference type="GO" id="GO:0022904">
    <property type="term" value="P:respiratory electron transport chain"/>
    <property type="evidence" value="ECO:0007669"/>
    <property type="project" value="InterPro"/>
</dbReference>
<proteinExistence type="predicted"/>
<evidence type="ECO:0000256" key="2">
    <source>
        <dbReference type="ARBA" id="ARBA00022475"/>
    </source>
</evidence>
<comment type="caution">
    <text evidence="9">The sequence shown here is derived from an EMBL/GenBank/DDBJ whole genome shotgun (WGS) entry which is preliminary data.</text>
</comment>
<evidence type="ECO:0000259" key="8">
    <source>
        <dbReference type="Pfam" id="PF01292"/>
    </source>
</evidence>
<evidence type="ECO:0000259" key="7">
    <source>
        <dbReference type="Pfam" id="PF00174"/>
    </source>
</evidence>
<dbReference type="GO" id="GO:0005886">
    <property type="term" value="C:plasma membrane"/>
    <property type="evidence" value="ECO:0007669"/>
    <property type="project" value="UniProtKB-SubCell"/>
</dbReference>
<gene>
    <name evidence="9" type="ORF">AMYX_26750</name>
</gene>
<evidence type="ECO:0008006" key="11">
    <source>
        <dbReference type="Google" id="ProtNLM"/>
    </source>
</evidence>
<keyword evidence="2" id="KW-1003">Cell membrane</keyword>
<keyword evidence="10" id="KW-1185">Reference proteome</keyword>
<reference evidence="10" key="1">
    <citation type="journal article" date="2020" name="Appl. Environ. Microbiol.">
        <title>Diazotrophic Anaeromyxobacter Isolates from Soils.</title>
        <authorList>
            <person name="Masuda Y."/>
            <person name="Yamanaka H."/>
            <person name="Xu Z.X."/>
            <person name="Shiratori Y."/>
            <person name="Aono T."/>
            <person name="Amachi S."/>
            <person name="Senoo K."/>
            <person name="Itoh H."/>
        </authorList>
    </citation>
    <scope>NUCLEOTIDE SEQUENCE [LARGE SCALE GENOMIC DNA]</scope>
    <source>
        <strain evidence="10">R267</strain>
    </source>
</reference>
<feature type="transmembrane region" description="Helical" evidence="6">
    <location>
        <begin position="198"/>
        <end position="219"/>
    </location>
</feature>
<evidence type="ECO:0000256" key="3">
    <source>
        <dbReference type="ARBA" id="ARBA00022692"/>
    </source>
</evidence>
<evidence type="ECO:0000313" key="10">
    <source>
        <dbReference type="Proteomes" id="UP000503640"/>
    </source>
</evidence>
<feature type="transmembrane region" description="Helical" evidence="6">
    <location>
        <begin position="123"/>
        <end position="142"/>
    </location>
</feature>
<evidence type="ECO:0000256" key="6">
    <source>
        <dbReference type="SAM" id="Phobius"/>
    </source>
</evidence>
<dbReference type="InterPro" id="IPR000572">
    <property type="entry name" value="OxRdtase_Mopterin-bd_dom"/>
</dbReference>
<comment type="subcellular location">
    <subcellularLocation>
        <location evidence="1">Cell membrane</location>
        <topology evidence="1">Multi-pass membrane protein</topology>
    </subcellularLocation>
</comment>
<dbReference type="AlphaFoldDB" id="A0A7I9VNE8"/>
<dbReference type="RefSeq" id="WP_176066001.1">
    <property type="nucleotide sequence ID" value="NZ_BJTG01000006.1"/>
</dbReference>